<evidence type="ECO:0000256" key="1">
    <source>
        <dbReference type="ARBA" id="ARBA00007374"/>
    </source>
</evidence>
<dbReference type="Pfam" id="PF03770">
    <property type="entry name" value="IPK"/>
    <property type="match status" value="1"/>
</dbReference>
<evidence type="ECO:0000256" key="5">
    <source>
        <dbReference type="ARBA" id="ARBA00022840"/>
    </source>
</evidence>
<feature type="compositionally biased region" description="Acidic residues" evidence="7">
    <location>
        <begin position="76"/>
        <end position="91"/>
    </location>
</feature>
<keyword evidence="4 6" id="KW-0418">Kinase</keyword>
<evidence type="ECO:0000256" key="7">
    <source>
        <dbReference type="SAM" id="MobiDB-lite"/>
    </source>
</evidence>
<evidence type="ECO:0000313" key="8">
    <source>
        <dbReference type="EMBL" id="KAK7487175.1"/>
    </source>
</evidence>
<gene>
    <name evidence="8" type="ORF">BaRGS_00021670</name>
</gene>
<evidence type="ECO:0000313" key="9">
    <source>
        <dbReference type="Proteomes" id="UP001519460"/>
    </source>
</evidence>
<sequence>MASLTDYPGDQDAGSKGQNRKDDENSNVLESDPVSQCDLTRATSEDGNSTPLDTAPAALGGSQTESDAAGKRDVQQDDDSTDEGSDWEAPVDVELTDKSPPPEQTRRRRGSWKSVRALTKWVSLSRIKYPWTQMAGHQGSFLAGSTGTILKLLVTKENDNLPLLMAEPQLGHHVPKYHGAVEKDGTSYVQLQDLLCKFTSPCVMDIKMGVRTYLEEELEKARKKPTLRKDLYQKMISVDATAPTEEEQQQEAVTKPRYMRFRDDMSSTSSLGFRIEGIKTNAGSSKDYKDTRSRESVCTALRGFIGDTESVLPKYISALSEIAEALQSSNFFKTNEMIGTSLLFVHDRTGKAGVWLIDFAKCTALPDGVSIDHRSTWVEGNYEDGYLFGLDNLISIFQELHDGFSNAP</sequence>
<reference evidence="8 9" key="1">
    <citation type="journal article" date="2023" name="Sci. Data">
        <title>Genome assembly of the Korean intertidal mud-creeper Batillaria attramentaria.</title>
        <authorList>
            <person name="Patra A.K."/>
            <person name="Ho P.T."/>
            <person name="Jun S."/>
            <person name="Lee S.J."/>
            <person name="Kim Y."/>
            <person name="Won Y.J."/>
        </authorList>
    </citation>
    <scope>NUCLEOTIDE SEQUENCE [LARGE SCALE GENOMIC DNA]</scope>
    <source>
        <strain evidence="8">Wonlab-2016</strain>
    </source>
</reference>
<dbReference type="AlphaFoldDB" id="A0ABD0KJG1"/>
<keyword evidence="3" id="KW-0547">Nucleotide-binding</keyword>
<dbReference type="EMBL" id="JACVVK020000169">
    <property type="protein sequence ID" value="KAK7487175.1"/>
    <property type="molecule type" value="Genomic_DNA"/>
</dbReference>
<dbReference type="InterPro" id="IPR038286">
    <property type="entry name" value="IPK_sf"/>
</dbReference>
<protein>
    <recommendedName>
        <fullName evidence="6">Kinase</fullName>
        <ecNumber evidence="6">2.7.-.-</ecNumber>
    </recommendedName>
</protein>
<dbReference type="SUPFAM" id="SSF56104">
    <property type="entry name" value="SAICAR synthase-like"/>
    <property type="match status" value="1"/>
</dbReference>
<evidence type="ECO:0000256" key="2">
    <source>
        <dbReference type="ARBA" id="ARBA00022679"/>
    </source>
</evidence>
<comment type="caution">
    <text evidence="8">The sequence shown here is derived from an EMBL/GenBank/DDBJ whole genome shotgun (WGS) entry which is preliminary data.</text>
</comment>
<evidence type="ECO:0000256" key="4">
    <source>
        <dbReference type="ARBA" id="ARBA00022777"/>
    </source>
</evidence>
<dbReference type="GO" id="GO:0005524">
    <property type="term" value="F:ATP binding"/>
    <property type="evidence" value="ECO:0007669"/>
    <property type="project" value="UniProtKB-KW"/>
</dbReference>
<dbReference type="EC" id="2.7.-.-" evidence="6"/>
<proteinExistence type="inferred from homology"/>
<keyword evidence="2 6" id="KW-0808">Transferase</keyword>
<dbReference type="FunFam" id="3.30.470.160:FF:000001">
    <property type="entry name" value="Kinase"/>
    <property type="match status" value="1"/>
</dbReference>
<name>A0ABD0KJG1_9CAEN</name>
<dbReference type="PANTHER" id="PTHR12400">
    <property type="entry name" value="INOSITOL POLYPHOSPHATE KINASE"/>
    <property type="match status" value="1"/>
</dbReference>
<feature type="compositionally biased region" description="Polar residues" evidence="7">
    <location>
        <begin position="26"/>
        <end position="52"/>
    </location>
</feature>
<keyword evidence="9" id="KW-1185">Reference proteome</keyword>
<comment type="similarity">
    <text evidence="1 6">Belongs to the inositol phosphokinase (IPK) family.</text>
</comment>
<dbReference type="Proteomes" id="UP001519460">
    <property type="component" value="Unassembled WGS sequence"/>
</dbReference>
<evidence type="ECO:0000256" key="6">
    <source>
        <dbReference type="RuleBase" id="RU363090"/>
    </source>
</evidence>
<evidence type="ECO:0000256" key="3">
    <source>
        <dbReference type="ARBA" id="ARBA00022741"/>
    </source>
</evidence>
<dbReference type="PANTHER" id="PTHR12400:SF97">
    <property type="entry name" value="KINASE"/>
    <property type="match status" value="1"/>
</dbReference>
<feature type="region of interest" description="Disordered" evidence="7">
    <location>
        <begin position="1"/>
        <end position="112"/>
    </location>
</feature>
<accession>A0ABD0KJG1</accession>
<organism evidence="8 9">
    <name type="scientific">Batillaria attramentaria</name>
    <dbReference type="NCBI Taxonomy" id="370345"/>
    <lineage>
        <taxon>Eukaryota</taxon>
        <taxon>Metazoa</taxon>
        <taxon>Spiralia</taxon>
        <taxon>Lophotrochozoa</taxon>
        <taxon>Mollusca</taxon>
        <taxon>Gastropoda</taxon>
        <taxon>Caenogastropoda</taxon>
        <taxon>Sorbeoconcha</taxon>
        <taxon>Cerithioidea</taxon>
        <taxon>Batillariidae</taxon>
        <taxon>Batillaria</taxon>
    </lineage>
</organism>
<dbReference type="InterPro" id="IPR005522">
    <property type="entry name" value="IPK"/>
</dbReference>
<keyword evidence="5" id="KW-0067">ATP-binding</keyword>
<dbReference type="GO" id="GO:0016301">
    <property type="term" value="F:kinase activity"/>
    <property type="evidence" value="ECO:0007669"/>
    <property type="project" value="UniProtKB-KW"/>
</dbReference>
<dbReference type="Gene3D" id="3.30.470.160">
    <property type="entry name" value="Inositol polyphosphate kinase"/>
    <property type="match status" value="1"/>
</dbReference>